<dbReference type="EMBL" id="JARBHB010000006">
    <property type="protein sequence ID" value="KAJ8880440.1"/>
    <property type="molecule type" value="Genomic_DNA"/>
</dbReference>
<evidence type="ECO:0000313" key="3">
    <source>
        <dbReference type="Proteomes" id="UP001159363"/>
    </source>
</evidence>
<accession>A0ABQ9H807</accession>
<proteinExistence type="predicted"/>
<gene>
    <name evidence="2" type="ORF">PR048_016909</name>
</gene>
<protein>
    <submittedName>
        <fullName evidence="2">Uncharacterized protein</fullName>
    </submittedName>
</protein>
<feature type="region of interest" description="Disordered" evidence="1">
    <location>
        <begin position="566"/>
        <end position="635"/>
    </location>
</feature>
<sequence length="968" mass="106299">MQAGWSLKDPPAEQGFGRKAISNWDMEAGSVQLAGITLPQIHSTIFPRVRLPTLLFLAQEINDARTFITPGVADLLHATSSVSSLSSYFTGALLVGTRRAGDGAEGGGEGGGGSVPREGRIPTRAASTVHRCDTRTRKPTLVRTRTRVERSGRHEKPIGGELIASPALPSPTGAAGWLPELESGPGAGCCDRIGGRRVRVPQPCNDTNTGPAPVAFPPTALVKVAAASAVGSVALRPKELISPEHFLAGVFAYNAYELSNIRYNDKIINYSGFNTVMQVGHNDPRPLRVSVYEVRTWCLMPAVKDEATPLGQSRRKVINTASSPYEPHALLRVVADEPYEWHRDARPRSRSEGAIRATLTRTFSASSLLRPRRAVFPSSQTLHKSSDSVQILYDRTRTRRLARHRQGGSCPVLRHVSGDGRQKQGSSTDPLTPDEAHFLLSEATSDPLLFPPLSRIPRCTSASLPSASVCLSPAREHQLSFHYDLFSQAASRTSAPAMYQTRVSPQDAFRIPGLALPANAYALRKDLSSHWWLEGIKIQPGSPRWEGTEEKRTLCASQFLARSRRPPVAQSAIDMGRGGSGFEESRARSQAASVEHDPRYKSAGNTRSRPDRQVNTSDTVGSPVRGAWKKKGGGGDEPGYWRELVYPTPPPPGYVGEAKNLCLLGSRPLERWRSRGGPTRLLELFVLHAVASSPYWASPRGLQTAAAPRATLARTAGASSPLRLRTGEQCAFTGAARQFDSRRGRPWIFARGDRCRAMPLIAGFLGDLPFPPPLHSAVVTYSPRFTLTGLQDLDVKSRPNLFTPWNRRHRACVIGASPLSREWPQYIPFLTAPLWLLLRAASVYSTEQAPDYHATLHHTPLLVRKRFVSVLQPIIHNVQCMARGLDRVTVECHRSCNWQPHIRPRGALMHLLVYATRVEHVDTLRDRIAAGCETIRNTPEIHQHIRESMQRWVEACVTAGGGHLEHSL</sequence>
<evidence type="ECO:0000256" key="1">
    <source>
        <dbReference type="SAM" id="MobiDB-lite"/>
    </source>
</evidence>
<feature type="region of interest" description="Disordered" evidence="1">
    <location>
        <begin position="100"/>
        <end position="120"/>
    </location>
</feature>
<reference evidence="2 3" key="1">
    <citation type="submission" date="2023-02" db="EMBL/GenBank/DDBJ databases">
        <title>LHISI_Scaffold_Assembly.</title>
        <authorList>
            <person name="Stuart O.P."/>
            <person name="Cleave R."/>
            <person name="Magrath M.J.L."/>
            <person name="Mikheyev A.S."/>
        </authorList>
    </citation>
    <scope>NUCLEOTIDE SEQUENCE [LARGE SCALE GENOMIC DNA]</scope>
    <source>
        <strain evidence="2">Daus_M_001</strain>
        <tissue evidence="2">Leg muscle</tissue>
    </source>
</reference>
<feature type="compositionally biased region" description="Gly residues" evidence="1">
    <location>
        <begin position="103"/>
        <end position="114"/>
    </location>
</feature>
<organism evidence="2 3">
    <name type="scientific">Dryococelus australis</name>
    <dbReference type="NCBI Taxonomy" id="614101"/>
    <lineage>
        <taxon>Eukaryota</taxon>
        <taxon>Metazoa</taxon>
        <taxon>Ecdysozoa</taxon>
        <taxon>Arthropoda</taxon>
        <taxon>Hexapoda</taxon>
        <taxon>Insecta</taxon>
        <taxon>Pterygota</taxon>
        <taxon>Neoptera</taxon>
        <taxon>Polyneoptera</taxon>
        <taxon>Phasmatodea</taxon>
        <taxon>Verophasmatodea</taxon>
        <taxon>Anareolatae</taxon>
        <taxon>Phasmatidae</taxon>
        <taxon>Eurycanthinae</taxon>
        <taxon>Dryococelus</taxon>
    </lineage>
</organism>
<feature type="region of interest" description="Disordered" evidence="1">
    <location>
        <begin position="404"/>
        <end position="433"/>
    </location>
</feature>
<feature type="compositionally biased region" description="Polar residues" evidence="1">
    <location>
        <begin position="603"/>
        <end position="620"/>
    </location>
</feature>
<dbReference type="Proteomes" id="UP001159363">
    <property type="component" value="Chromosome 5"/>
</dbReference>
<name>A0ABQ9H807_9NEOP</name>
<evidence type="ECO:0000313" key="2">
    <source>
        <dbReference type="EMBL" id="KAJ8880440.1"/>
    </source>
</evidence>
<keyword evidence="3" id="KW-1185">Reference proteome</keyword>
<comment type="caution">
    <text evidence="2">The sequence shown here is derived from an EMBL/GenBank/DDBJ whole genome shotgun (WGS) entry which is preliminary data.</text>
</comment>